<reference evidence="1" key="1">
    <citation type="submission" date="2021-07" db="EMBL/GenBank/DDBJ databases">
        <authorList>
            <person name="Catto M.A."/>
            <person name="Jacobson A."/>
            <person name="Kennedy G."/>
            <person name="Labadie P."/>
            <person name="Hunt B.G."/>
            <person name="Srinivasan R."/>
        </authorList>
    </citation>
    <scope>NUCLEOTIDE SEQUENCE</scope>
    <source>
        <strain evidence="1">PL_HMW_Pooled</strain>
        <tissue evidence="1">Head</tissue>
    </source>
</reference>
<organism evidence="1 2">
    <name type="scientific">Frankliniella fusca</name>
    <dbReference type="NCBI Taxonomy" id="407009"/>
    <lineage>
        <taxon>Eukaryota</taxon>
        <taxon>Metazoa</taxon>
        <taxon>Ecdysozoa</taxon>
        <taxon>Arthropoda</taxon>
        <taxon>Hexapoda</taxon>
        <taxon>Insecta</taxon>
        <taxon>Pterygota</taxon>
        <taxon>Neoptera</taxon>
        <taxon>Paraneoptera</taxon>
        <taxon>Thysanoptera</taxon>
        <taxon>Terebrantia</taxon>
        <taxon>Thripoidea</taxon>
        <taxon>Thripidae</taxon>
        <taxon>Frankliniella</taxon>
    </lineage>
</organism>
<dbReference type="Proteomes" id="UP001219518">
    <property type="component" value="Unassembled WGS sequence"/>
</dbReference>
<reference evidence="1" key="2">
    <citation type="journal article" date="2023" name="BMC Genomics">
        <title>Pest status, molecular evolution, and epigenetic factors derived from the genome assembly of Frankliniella fusca, a thysanopteran phytovirus vector.</title>
        <authorList>
            <person name="Catto M.A."/>
            <person name="Labadie P.E."/>
            <person name="Jacobson A.L."/>
            <person name="Kennedy G.G."/>
            <person name="Srinivasan R."/>
            <person name="Hunt B.G."/>
        </authorList>
    </citation>
    <scope>NUCLEOTIDE SEQUENCE</scope>
    <source>
        <strain evidence="1">PL_HMW_Pooled</strain>
    </source>
</reference>
<accession>A0AAE1HRV3</accession>
<comment type="caution">
    <text evidence="1">The sequence shown here is derived from an EMBL/GenBank/DDBJ whole genome shotgun (WGS) entry which is preliminary data.</text>
</comment>
<dbReference type="AlphaFoldDB" id="A0AAE1HRV3"/>
<dbReference type="EMBL" id="JAHWGI010001250">
    <property type="protein sequence ID" value="KAK3926349.1"/>
    <property type="molecule type" value="Genomic_DNA"/>
</dbReference>
<name>A0AAE1HRV3_9NEOP</name>
<evidence type="ECO:0000313" key="1">
    <source>
        <dbReference type="EMBL" id="KAK3926349.1"/>
    </source>
</evidence>
<gene>
    <name evidence="1" type="ORF">KUF71_014596</name>
</gene>
<keyword evidence="2" id="KW-1185">Reference proteome</keyword>
<protein>
    <submittedName>
        <fullName evidence="1">Sodium/hydrogen exchanger 2</fullName>
    </submittedName>
</protein>
<evidence type="ECO:0000313" key="2">
    <source>
        <dbReference type="Proteomes" id="UP001219518"/>
    </source>
</evidence>
<proteinExistence type="predicted"/>
<sequence>MARCYKKGLEKVHSLECINDVAERGVAIVKRFNKESITKSEENFKELLVAQNDILREEKHRSSSLTLAHFDVNNN</sequence>